<name>A0A8A2VEY9_9EURY</name>
<reference evidence="1 2" key="1">
    <citation type="submission" date="2021-03" db="EMBL/GenBank/DDBJ databases">
        <title>Haloterrigena longa sp. nov. and Haloterrigena limicola sp. nov., extremely halophilic archaea isolated from a salt lake.</title>
        <authorList>
            <person name="Henglin C."/>
        </authorList>
    </citation>
    <scope>NUCLEOTIDE SEQUENCE [LARGE SCALE GENOMIC DNA]</scope>
    <source>
        <strain evidence="1 2">KZCA68</strain>
    </source>
</reference>
<dbReference type="RefSeq" id="WP_207288530.1">
    <property type="nucleotide sequence ID" value="NZ_CP071462.1"/>
</dbReference>
<evidence type="ECO:0000313" key="2">
    <source>
        <dbReference type="Proteomes" id="UP000663203"/>
    </source>
</evidence>
<dbReference type="Proteomes" id="UP000663203">
    <property type="component" value="Chromosome"/>
</dbReference>
<dbReference type="KEGG" id="hakz:J0X25_16285"/>
<organism evidence="1 2">
    <name type="scientific">Haloterrigena alkaliphila</name>
    <dbReference type="NCBI Taxonomy" id="2816475"/>
    <lineage>
        <taxon>Archaea</taxon>
        <taxon>Methanobacteriati</taxon>
        <taxon>Methanobacteriota</taxon>
        <taxon>Stenosarchaea group</taxon>
        <taxon>Halobacteria</taxon>
        <taxon>Halobacteriales</taxon>
        <taxon>Natrialbaceae</taxon>
        <taxon>Haloterrigena</taxon>
    </lineage>
</organism>
<dbReference type="GeneID" id="63188896"/>
<dbReference type="AlphaFoldDB" id="A0A8A2VEY9"/>
<gene>
    <name evidence="1" type="ORF">J0X25_16285</name>
</gene>
<keyword evidence="2" id="KW-1185">Reference proteome</keyword>
<accession>A0A8A2VEY9</accession>
<dbReference type="EMBL" id="CP071462">
    <property type="protein sequence ID" value="QSW98922.1"/>
    <property type="molecule type" value="Genomic_DNA"/>
</dbReference>
<proteinExistence type="predicted"/>
<evidence type="ECO:0000313" key="1">
    <source>
        <dbReference type="EMBL" id="QSW98922.1"/>
    </source>
</evidence>
<sequence length="129" mass="14209">MSGTLGDAIGECTTVYTATGDRIDMPVWILNAELQDVSLEDNGDGIAYRIEEDTERTEIVLDETERGITVSVETQSGDGDTDVERVNEWYFDFIGIAVRRLYEECGVGVKGLSFGLTAEDFDPCPNEIT</sequence>
<protein>
    <submittedName>
        <fullName evidence="1">Uncharacterized protein</fullName>
    </submittedName>
</protein>